<keyword evidence="2 5" id="KW-0378">Hydrolase</keyword>
<dbReference type="HOGENOM" id="CLU_004962_0_5_1"/>
<dbReference type="Proteomes" id="UP000054524">
    <property type="component" value="Unassembled WGS sequence"/>
</dbReference>
<dbReference type="OrthoDB" id="2192794at2759"/>
<sequence length="305" mass="34720">MTVQPPASAFWKNEEAFINKLSNGELTNSDIFEICKQAIEIFVEEPFMLELSSEIVVVGDIHGQFFDLLNILKVPSDKYLFLGDFVDRGANSVETIVLLLYMKIKHPDSVWLLRGNHESLKTSSGYGFKTECMQVYRSKMIWHCICEVFDYLPVCAIIDRKVFAVHAGIGPDLDLEAVQMIPRVGDIPTSGTIADLVWSDPNEEAEEFMKSARGVGYYFGEKQTDEFLKKTGLERIIRSHQLVDEGYKEDFGGKVITIWSAPNYCYRCMNKAAVARIIDGNIAEYVEIVEAEYQRKETKVLSYFL</sequence>
<evidence type="ECO:0000313" key="9">
    <source>
        <dbReference type="Proteomes" id="UP000054524"/>
    </source>
</evidence>
<dbReference type="EMBL" id="JH604635">
    <property type="protein sequence ID" value="EHY65617.1"/>
    <property type="molecule type" value="Genomic_DNA"/>
</dbReference>
<dbReference type="Pfam" id="PF00149">
    <property type="entry name" value="Metallophos"/>
    <property type="match status" value="1"/>
</dbReference>
<reference evidence="7" key="1">
    <citation type="submission" date="2011-03" db="EMBL/GenBank/DDBJ databases">
        <title>The Genome Sequence of Nematocida sp1 strain ERTm2.</title>
        <authorList>
            <consortium name="The Broad Institute Genome Sequencing Platform"/>
            <consortium name="The Broad Institute Genome Sequencing Center for Infectious Disease"/>
            <person name="Cuomo C."/>
            <person name="Troemel E."/>
            <person name="Young S.K."/>
            <person name="Zeng Q."/>
            <person name="Gargeya S."/>
            <person name="Fitzgerald M."/>
            <person name="Haas B."/>
            <person name="Abouelleil A."/>
            <person name="Alvarado L."/>
            <person name="Arachchi H.M."/>
            <person name="Berlin A."/>
            <person name="Brown A."/>
            <person name="Chapman S.B."/>
            <person name="Chen Z."/>
            <person name="Dunbar C."/>
            <person name="Freedman E."/>
            <person name="Gearin G."/>
            <person name="Gellesch M."/>
            <person name="Goldberg J."/>
            <person name="Griggs A."/>
            <person name="Gujja S."/>
            <person name="Heilman E.R."/>
            <person name="Heiman D."/>
            <person name="Howarth C."/>
            <person name="Larson L."/>
            <person name="Lui A."/>
            <person name="MacDonald P.J.P."/>
            <person name="Mehta T."/>
            <person name="Montmayeur A."/>
            <person name="Murphy C."/>
            <person name="Neiman D."/>
            <person name="Pearson M."/>
            <person name="Priest M."/>
            <person name="Roberts A."/>
            <person name="Saif S."/>
            <person name="Shea T."/>
            <person name="Shenoy N."/>
            <person name="Sisk P."/>
            <person name="Stolte C."/>
            <person name="Sykes S."/>
            <person name="White J."/>
            <person name="Yandava C."/>
            <person name="Wortman J."/>
            <person name="Nusbaum C."/>
            <person name="Birren B."/>
        </authorList>
    </citation>
    <scope>NUCLEOTIDE SEQUENCE</scope>
    <source>
        <strain evidence="7">ERTm2</strain>
    </source>
</reference>
<evidence type="ECO:0000313" key="7">
    <source>
        <dbReference type="EMBL" id="EHY65617.1"/>
    </source>
</evidence>
<dbReference type="InterPro" id="IPR006186">
    <property type="entry name" value="Ser/Thr-sp_prot-phosphatase"/>
</dbReference>
<keyword evidence="9" id="KW-1185">Reference proteome</keyword>
<dbReference type="PROSITE" id="PS00125">
    <property type="entry name" value="SER_THR_PHOSPHATASE"/>
    <property type="match status" value="1"/>
</dbReference>
<evidence type="ECO:0000259" key="6">
    <source>
        <dbReference type="PROSITE" id="PS00125"/>
    </source>
</evidence>
<comment type="similarity">
    <text evidence="5">Belongs to the PPP phosphatase family.</text>
</comment>
<dbReference type="STRING" id="944018.H8ZBY1"/>
<feature type="domain" description="Serine/threonine specific protein phosphatases" evidence="6">
    <location>
        <begin position="113"/>
        <end position="118"/>
    </location>
</feature>
<proteinExistence type="inferred from homology"/>
<accession>A0A086IZH3</accession>
<evidence type="ECO:0000256" key="3">
    <source>
        <dbReference type="ARBA" id="ARBA00023211"/>
    </source>
</evidence>
<reference evidence="8" key="2">
    <citation type="submission" date="2012-10" db="EMBL/GenBank/DDBJ databases">
        <authorList>
            <consortium name="The Broad Institute Genome Sequencing Platform"/>
            <consortium name="The Broad Institute Genome Sequencing Center for Infectious Disease"/>
            <person name="Cuomo C."/>
            <person name="Troemel E."/>
            <person name="Walker B."/>
            <person name="Young S.K."/>
            <person name="Zeng Q."/>
            <person name="Gargeya S."/>
            <person name="Fitzgerald M."/>
            <person name="Haas B."/>
            <person name="Abouelleil A."/>
            <person name="Alvarado L."/>
            <person name="Arachchi H.M."/>
            <person name="Berlin A.M."/>
            <person name="Chapman S.B."/>
            <person name="Goldberg J."/>
            <person name="Griggs A."/>
            <person name="Gujja S."/>
            <person name="Hansen M."/>
            <person name="Howarth C."/>
            <person name="Imamovic A."/>
            <person name="Larimer J."/>
            <person name="McCowan C."/>
            <person name="Murphy C."/>
            <person name="Neiman D."/>
            <person name="Pearson M."/>
            <person name="Priest M."/>
            <person name="Roberts A."/>
            <person name="Saif S."/>
            <person name="Shea T."/>
            <person name="Sisk P."/>
            <person name="Sykes S."/>
            <person name="Wortman J."/>
            <person name="Nusbaum C."/>
            <person name="Birren B."/>
        </authorList>
    </citation>
    <scope>NUCLEOTIDE SEQUENCE</scope>
    <source>
        <strain evidence="8">ERTm6</strain>
    </source>
</reference>
<evidence type="ECO:0000256" key="4">
    <source>
        <dbReference type="ARBA" id="ARBA00048336"/>
    </source>
</evidence>
<keyword evidence="3" id="KW-0464">Manganese</keyword>
<evidence type="ECO:0000313" key="8">
    <source>
        <dbReference type="EMBL" id="KFG25291.1"/>
    </source>
</evidence>
<organism evidence="7">
    <name type="scientific">Nematocida ausubeli (strain ATCC PRA-371 / ERTm2)</name>
    <name type="common">Nematode killer fungus</name>
    <dbReference type="NCBI Taxonomy" id="1913371"/>
    <lineage>
        <taxon>Eukaryota</taxon>
        <taxon>Fungi</taxon>
        <taxon>Fungi incertae sedis</taxon>
        <taxon>Microsporidia</taxon>
        <taxon>Nematocida</taxon>
    </lineage>
</organism>
<gene>
    <name evidence="7" type="ORF">NERG_01224</name>
    <name evidence="8" type="ORF">NESG_02062</name>
</gene>
<name>H8ZBY1_NEMA1</name>
<comment type="catalytic activity">
    <reaction evidence="4 5">
        <text>O-phospho-L-threonyl-[protein] + H2O = L-threonyl-[protein] + phosphate</text>
        <dbReference type="Rhea" id="RHEA:47004"/>
        <dbReference type="Rhea" id="RHEA-COMP:11060"/>
        <dbReference type="Rhea" id="RHEA-COMP:11605"/>
        <dbReference type="ChEBI" id="CHEBI:15377"/>
        <dbReference type="ChEBI" id="CHEBI:30013"/>
        <dbReference type="ChEBI" id="CHEBI:43474"/>
        <dbReference type="ChEBI" id="CHEBI:61977"/>
        <dbReference type="EC" id="3.1.3.16"/>
    </reaction>
</comment>
<evidence type="ECO:0000256" key="5">
    <source>
        <dbReference type="RuleBase" id="RU004273"/>
    </source>
</evidence>
<dbReference type="Proteomes" id="UP000005622">
    <property type="component" value="Unassembled WGS sequence"/>
</dbReference>
<evidence type="ECO:0000256" key="2">
    <source>
        <dbReference type="ARBA" id="ARBA00022801"/>
    </source>
</evidence>
<dbReference type="PRINTS" id="PR00114">
    <property type="entry name" value="STPHPHTASE"/>
</dbReference>
<dbReference type="GO" id="GO:0046872">
    <property type="term" value="F:metal ion binding"/>
    <property type="evidence" value="ECO:0007669"/>
    <property type="project" value="UniProtKB-KW"/>
</dbReference>
<protein>
    <recommendedName>
        <fullName evidence="5">Serine/threonine-protein phosphatase</fullName>
        <ecNumber evidence="5">3.1.3.16</ecNumber>
    </recommendedName>
</protein>
<dbReference type="InterPro" id="IPR029052">
    <property type="entry name" value="Metallo-depent_PP-like"/>
</dbReference>
<evidence type="ECO:0000256" key="1">
    <source>
        <dbReference type="ARBA" id="ARBA00022723"/>
    </source>
</evidence>
<dbReference type="GO" id="GO:0004722">
    <property type="term" value="F:protein serine/threonine phosphatase activity"/>
    <property type="evidence" value="ECO:0007669"/>
    <property type="project" value="UniProtKB-EC"/>
</dbReference>
<accession>H8ZBY1</accession>
<dbReference type="EC" id="3.1.3.16" evidence="5"/>
<reference evidence="8 9" key="3">
    <citation type="journal article" date="2014" name="Genome Announc.">
        <title>Genome Sequence of the Microsporidian Species Nematocida sp1 Strain ERTm6 (ATCC PRA-372).</title>
        <authorList>
            <person name="Bakowski M.A."/>
            <person name="Priest M."/>
            <person name="Young S."/>
            <person name="Cuomo C.A."/>
            <person name="Troemel E.R."/>
        </authorList>
    </citation>
    <scope>NUCLEOTIDE SEQUENCE [LARGE SCALE GENOMIC DNA]</scope>
    <source>
        <strain evidence="8 9">ERTm6</strain>
    </source>
</reference>
<dbReference type="Gene3D" id="3.60.21.10">
    <property type="match status" value="1"/>
</dbReference>
<dbReference type="InterPro" id="IPR047129">
    <property type="entry name" value="PPA2-like"/>
</dbReference>
<dbReference type="InterPro" id="IPR004843">
    <property type="entry name" value="Calcineurin-like_PHP"/>
</dbReference>
<dbReference type="PANTHER" id="PTHR45619">
    <property type="entry name" value="SERINE/THREONINE-PROTEIN PHOSPHATASE PP2A-RELATED"/>
    <property type="match status" value="1"/>
</dbReference>
<dbReference type="SMART" id="SM00156">
    <property type="entry name" value="PP2Ac"/>
    <property type="match status" value="1"/>
</dbReference>
<dbReference type="AlphaFoldDB" id="H8ZBY1"/>
<dbReference type="EMBL" id="AKIJ01000005">
    <property type="protein sequence ID" value="KFG25291.1"/>
    <property type="molecule type" value="Genomic_DNA"/>
</dbReference>
<keyword evidence="1" id="KW-0479">Metal-binding</keyword>
<dbReference type="SUPFAM" id="SSF56300">
    <property type="entry name" value="Metallo-dependent phosphatases"/>
    <property type="match status" value="1"/>
</dbReference>